<dbReference type="RefSeq" id="WP_150483761.1">
    <property type="nucleotide sequence ID" value="NZ_BMTB01000002.1"/>
</dbReference>
<keyword evidence="2" id="KW-0805">Transcription regulation</keyword>
<dbReference type="GO" id="GO:0003677">
    <property type="term" value="F:DNA binding"/>
    <property type="evidence" value="ECO:0007669"/>
    <property type="project" value="UniProtKB-KW"/>
</dbReference>
<dbReference type="InterPro" id="IPR036390">
    <property type="entry name" value="WH_DNA-bd_sf"/>
</dbReference>
<evidence type="ECO:0000313" key="8">
    <source>
        <dbReference type="Proteomes" id="UP000326598"/>
    </source>
</evidence>
<dbReference type="InterPro" id="IPR000847">
    <property type="entry name" value="LysR_HTH_N"/>
</dbReference>
<feature type="region of interest" description="Disordered" evidence="5">
    <location>
        <begin position="301"/>
        <end position="328"/>
    </location>
</feature>
<name>A0A5J6IJ97_STRC4</name>
<organism evidence="7 8">
    <name type="scientific">Streptomyces coeruleorubidus</name>
    <dbReference type="NCBI Taxonomy" id="116188"/>
    <lineage>
        <taxon>Bacteria</taxon>
        <taxon>Bacillati</taxon>
        <taxon>Actinomycetota</taxon>
        <taxon>Actinomycetes</taxon>
        <taxon>Kitasatosporales</taxon>
        <taxon>Streptomycetaceae</taxon>
        <taxon>Streptomyces</taxon>
    </lineage>
</organism>
<protein>
    <submittedName>
        <fullName evidence="7">LysR family transcriptional regulator</fullName>
    </submittedName>
</protein>
<dbReference type="PANTHER" id="PTHR30346:SF0">
    <property type="entry name" value="HCA OPERON TRANSCRIPTIONAL ACTIVATOR HCAR"/>
    <property type="match status" value="1"/>
</dbReference>
<dbReference type="SUPFAM" id="SSF53850">
    <property type="entry name" value="Periplasmic binding protein-like II"/>
    <property type="match status" value="1"/>
</dbReference>
<dbReference type="Gene3D" id="3.40.190.10">
    <property type="entry name" value="Periplasmic binding protein-like II"/>
    <property type="match status" value="2"/>
</dbReference>
<gene>
    <name evidence="7" type="ORF">CP976_34080</name>
</gene>
<feature type="compositionally biased region" description="Polar residues" evidence="5">
    <location>
        <begin position="305"/>
        <end position="314"/>
    </location>
</feature>
<evidence type="ECO:0000256" key="3">
    <source>
        <dbReference type="ARBA" id="ARBA00023125"/>
    </source>
</evidence>
<comment type="similarity">
    <text evidence="1">Belongs to the LysR transcriptional regulatory family.</text>
</comment>
<accession>A0A5J6IJ97</accession>
<dbReference type="PRINTS" id="PR00039">
    <property type="entry name" value="HTHLYSR"/>
</dbReference>
<dbReference type="CDD" id="cd08414">
    <property type="entry name" value="PBP2_LTTR_aromatics_like"/>
    <property type="match status" value="1"/>
</dbReference>
<dbReference type="SUPFAM" id="SSF46785">
    <property type="entry name" value="Winged helix' DNA-binding domain"/>
    <property type="match status" value="1"/>
</dbReference>
<dbReference type="InterPro" id="IPR036388">
    <property type="entry name" value="WH-like_DNA-bd_sf"/>
</dbReference>
<dbReference type="Pfam" id="PF00126">
    <property type="entry name" value="HTH_1"/>
    <property type="match status" value="1"/>
</dbReference>
<evidence type="ECO:0000313" key="7">
    <source>
        <dbReference type="EMBL" id="QEV28655.1"/>
    </source>
</evidence>
<dbReference type="FunFam" id="1.10.10.10:FF:000001">
    <property type="entry name" value="LysR family transcriptional regulator"/>
    <property type="match status" value="1"/>
</dbReference>
<evidence type="ECO:0000256" key="5">
    <source>
        <dbReference type="SAM" id="MobiDB-lite"/>
    </source>
</evidence>
<dbReference type="Pfam" id="PF03466">
    <property type="entry name" value="LysR_substrate"/>
    <property type="match status" value="1"/>
</dbReference>
<evidence type="ECO:0000256" key="2">
    <source>
        <dbReference type="ARBA" id="ARBA00023015"/>
    </source>
</evidence>
<dbReference type="GO" id="GO:0032993">
    <property type="term" value="C:protein-DNA complex"/>
    <property type="evidence" value="ECO:0007669"/>
    <property type="project" value="TreeGrafter"/>
</dbReference>
<dbReference type="AlphaFoldDB" id="A0A5J6IJ97"/>
<dbReference type="InterPro" id="IPR005119">
    <property type="entry name" value="LysR_subst-bd"/>
</dbReference>
<evidence type="ECO:0000259" key="6">
    <source>
        <dbReference type="PROSITE" id="PS50931"/>
    </source>
</evidence>
<dbReference type="Proteomes" id="UP000326598">
    <property type="component" value="Chromosome"/>
</dbReference>
<keyword evidence="3" id="KW-0238">DNA-binding</keyword>
<evidence type="ECO:0000256" key="4">
    <source>
        <dbReference type="ARBA" id="ARBA00023163"/>
    </source>
</evidence>
<dbReference type="GO" id="GO:0003700">
    <property type="term" value="F:DNA-binding transcription factor activity"/>
    <property type="evidence" value="ECO:0007669"/>
    <property type="project" value="InterPro"/>
</dbReference>
<feature type="domain" description="HTH lysR-type" evidence="6">
    <location>
        <begin position="11"/>
        <end position="68"/>
    </location>
</feature>
<dbReference type="Gene3D" id="1.10.10.10">
    <property type="entry name" value="Winged helix-like DNA-binding domain superfamily/Winged helix DNA-binding domain"/>
    <property type="match status" value="1"/>
</dbReference>
<keyword evidence="4" id="KW-0804">Transcription</keyword>
<proteinExistence type="inferred from homology"/>
<dbReference type="KEGG" id="scoe:CP976_34080"/>
<dbReference type="GeneID" id="91421079"/>
<dbReference type="EMBL" id="CP023694">
    <property type="protein sequence ID" value="QEV28655.1"/>
    <property type="molecule type" value="Genomic_DNA"/>
</dbReference>
<dbReference type="PROSITE" id="PS50931">
    <property type="entry name" value="HTH_LYSR"/>
    <property type="match status" value="1"/>
</dbReference>
<evidence type="ECO:0000256" key="1">
    <source>
        <dbReference type="ARBA" id="ARBA00009437"/>
    </source>
</evidence>
<sequence>MPAGVGVTVDLNLHLVRYLAAVIDEGHFGRAAERLYISAPSLSQQVRKLERALGVELVDRSAHPVRPTPAGERFLAEARDALAAADRAVAALEAHRHELATTLRVGFITGAVGRFTPHVFDELRREVPDVSVRLMELPWPQQASAVRDGVVDAALVRPPITEAAGLRLDVVRHEARVVALPVTHRLAAHAEVSLTDLDGEVHVTYDEADPAWVRWGACDPRPSGAPVRYGPSVRTIDELLEVVATGQAVAITGAFVDGCHRHPEVTLVPVAGAEPCPISLCTRTDDSSPLVAALRRAVHRLRANDPTQPSSSREPQPEAVPVPTRSDR</sequence>
<dbReference type="PANTHER" id="PTHR30346">
    <property type="entry name" value="TRANSCRIPTIONAL DUAL REGULATOR HCAR-RELATED"/>
    <property type="match status" value="1"/>
</dbReference>
<reference evidence="7 8" key="1">
    <citation type="submission" date="2017-09" db="EMBL/GenBank/DDBJ databases">
        <authorList>
            <person name="Lee N."/>
            <person name="Cho B.-K."/>
        </authorList>
    </citation>
    <scope>NUCLEOTIDE SEQUENCE [LARGE SCALE GENOMIC DNA]</scope>
    <source>
        <strain evidence="7 8">ATCC 13740</strain>
    </source>
</reference>